<dbReference type="AlphaFoldDB" id="A0A6A6R6M4"/>
<proteinExistence type="predicted"/>
<dbReference type="EMBL" id="MU004184">
    <property type="protein sequence ID" value="KAF2499373.1"/>
    <property type="molecule type" value="Genomic_DNA"/>
</dbReference>
<protein>
    <submittedName>
        <fullName evidence="1">Uncharacterized protein</fullName>
    </submittedName>
</protein>
<sequence>MLPDSDDQAYLAAFVNLMAFFPERDALKLEFLRPDQAYIDNLGHLVTFHATKEREYRNLTCLNFNKPKGSVYIREALIHSTRAPVLLELKKDYEEAVVSDKKHFQEWEELAWSVALKMIYLVEDEDRAGDRAELLERLEKDISELTELKDEKLGAVKRLDTKFREKVRESEEMREKDLLAQVNGMDN</sequence>
<name>A0A6A6R6M4_9PEZI</name>
<gene>
    <name evidence="1" type="ORF">BU16DRAFT_268948</name>
</gene>
<organism evidence="1 2">
    <name type="scientific">Lophium mytilinum</name>
    <dbReference type="NCBI Taxonomy" id="390894"/>
    <lineage>
        <taxon>Eukaryota</taxon>
        <taxon>Fungi</taxon>
        <taxon>Dikarya</taxon>
        <taxon>Ascomycota</taxon>
        <taxon>Pezizomycotina</taxon>
        <taxon>Dothideomycetes</taxon>
        <taxon>Pleosporomycetidae</taxon>
        <taxon>Mytilinidiales</taxon>
        <taxon>Mytilinidiaceae</taxon>
        <taxon>Lophium</taxon>
    </lineage>
</organism>
<evidence type="ECO:0000313" key="1">
    <source>
        <dbReference type="EMBL" id="KAF2499373.1"/>
    </source>
</evidence>
<reference evidence="1" key="1">
    <citation type="journal article" date="2020" name="Stud. Mycol.">
        <title>101 Dothideomycetes genomes: a test case for predicting lifestyles and emergence of pathogens.</title>
        <authorList>
            <person name="Haridas S."/>
            <person name="Albert R."/>
            <person name="Binder M."/>
            <person name="Bloem J."/>
            <person name="Labutti K."/>
            <person name="Salamov A."/>
            <person name="Andreopoulos B."/>
            <person name="Baker S."/>
            <person name="Barry K."/>
            <person name="Bills G."/>
            <person name="Bluhm B."/>
            <person name="Cannon C."/>
            <person name="Castanera R."/>
            <person name="Culley D."/>
            <person name="Daum C."/>
            <person name="Ezra D."/>
            <person name="Gonzalez J."/>
            <person name="Henrissat B."/>
            <person name="Kuo A."/>
            <person name="Liang C."/>
            <person name="Lipzen A."/>
            <person name="Lutzoni F."/>
            <person name="Magnuson J."/>
            <person name="Mondo S."/>
            <person name="Nolan M."/>
            <person name="Ohm R."/>
            <person name="Pangilinan J."/>
            <person name="Park H.-J."/>
            <person name="Ramirez L."/>
            <person name="Alfaro M."/>
            <person name="Sun H."/>
            <person name="Tritt A."/>
            <person name="Yoshinaga Y."/>
            <person name="Zwiers L.-H."/>
            <person name="Turgeon B."/>
            <person name="Goodwin S."/>
            <person name="Spatafora J."/>
            <person name="Crous P."/>
            <person name="Grigoriev I."/>
        </authorList>
    </citation>
    <scope>NUCLEOTIDE SEQUENCE</scope>
    <source>
        <strain evidence="1">CBS 269.34</strain>
    </source>
</reference>
<accession>A0A6A6R6M4</accession>
<dbReference type="Proteomes" id="UP000799750">
    <property type="component" value="Unassembled WGS sequence"/>
</dbReference>
<keyword evidence="2" id="KW-1185">Reference proteome</keyword>
<evidence type="ECO:0000313" key="2">
    <source>
        <dbReference type="Proteomes" id="UP000799750"/>
    </source>
</evidence>